<evidence type="ECO:0000256" key="3">
    <source>
        <dbReference type="ARBA" id="ARBA00023288"/>
    </source>
</evidence>
<dbReference type="PROSITE" id="PS51417">
    <property type="entry name" value="ARF"/>
    <property type="match status" value="1"/>
</dbReference>
<dbReference type="Proteomes" id="UP000284657">
    <property type="component" value="Unassembled WGS sequence"/>
</dbReference>
<evidence type="ECO:0000313" key="5">
    <source>
        <dbReference type="EMBL" id="RLN59128.1"/>
    </source>
</evidence>
<proteinExistence type="predicted"/>
<evidence type="ECO:0000256" key="4">
    <source>
        <dbReference type="SAM" id="MobiDB-lite"/>
    </source>
</evidence>
<comment type="caution">
    <text evidence="5">The sequence shown here is derived from an EMBL/GenBank/DDBJ whole genome shotgun (WGS) entry which is preliminary data.</text>
</comment>
<name>A0A421G1J4_9STRA</name>
<keyword evidence="1" id="KW-0547">Nucleotide-binding</keyword>
<dbReference type="Pfam" id="PF00071">
    <property type="entry name" value="Ras"/>
    <property type="match status" value="1"/>
</dbReference>
<dbReference type="SMART" id="SM00173">
    <property type="entry name" value="RAS"/>
    <property type="match status" value="1"/>
</dbReference>
<organism evidence="5 6">
    <name type="scientific">Phytophthora kernoviae</name>
    <dbReference type="NCBI Taxonomy" id="325452"/>
    <lineage>
        <taxon>Eukaryota</taxon>
        <taxon>Sar</taxon>
        <taxon>Stramenopiles</taxon>
        <taxon>Oomycota</taxon>
        <taxon>Peronosporomycetes</taxon>
        <taxon>Peronosporales</taxon>
        <taxon>Peronosporaceae</taxon>
        <taxon>Phytophthora</taxon>
    </lineage>
</organism>
<dbReference type="CDD" id="cd00154">
    <property type="entry name" value="Rab"/>
    <property type="match status" value="1"/>
</dbReference>
<dbReference type="PROSITE" id="PS51419">
    <property type="entry name" value="RAB"/>
    <property type="match status" value="1"/>
</dbReference>
<dbReference type="NCBIfam" id="TIGR00231">
    <property type="entry name" value="small_GTP"/>
    <property type="match status" value="1"/>
</dbReference>
<keyword evidence="2" id="KW-0342">GTP-binding</keyword>
<evidence type="ECO:0000256" key="2">
    <source>
        <dbReference type="ARBA" id="ARBA00023134"/>
    </source>
</evidence>
<keyword evidence="3" id="KW-0449">Lipoprotein</keyword>
<gene>
    <name evidence="5" type="ORF">BBJ29_004148</name>
</gene>
<dbReference type="EMBL" id="MBAD02001067">
    <property type="protein sequence ID" value="RLN59128.1"/>
    <property type="molecule type" value="Genomic_DNA"/>
</dbReference>
<dbReference type="GO" id="GO:0003924">
    <property type="term" value="F:GTPase activity"/>
    <property type="evidence" value="ECO:0007669"/>
    <property type="project" value="InterPro"/>
</dbReference>
<sequence>SAPVDVSKLQDDSKIVGVKKVEVVQPTGALSAAALDALSEGLQLSVDNSPMPPSGYDTQLTEEQLEEKKMEEEEDHKLKAEKLSSRRSLSVRASLFRNKMFKSTSKLLGNSEEGSKKETKQVTGKPVTGAEKQTSEAMVEVPVAPKKRHKLKLLLLGDSGVGKTSLMRVFSGDEFSESMLATAGVDFKLRHINVGEDEITLQIWDTAGQERFHRITATYYKGANGIVLVYDVSDRRSFDNVGYWMNNIRQYSSPSQMPAMLLVGNKIDLPNRVVSLEEGQAAASQYGCRFIETSAKTSENTNGALETIARDAFMISVNRESALTQKMVMDREKALAGRRNKENCVIQ</sequence>
<accession>A0A421G1J4</accession>
<dbReference type="SMART" id="SM00174">
    <property type="entry name" value="RHO"/>
    <property type="match status" value="1"/>
</dbReference>
<dbReference type="InterPro" id="IPR001806">
    <property type="entry name" value="Small_GTPase"/>
</dbReference>
<dbReference type="InterPro" id="IPR027417">
    <property type="entry name" value="P-loop_NTPase"/>
</dbReference>
<reference evidence="5 6" key="1">
    <citation type="submission" date="2018-07" db="EMBL/GenBank/DDBJ databases">
        <title>Genome sequencing of oomycete isolates from Chile give support for New Zealand origin for Phytophthora kernoviae and make available the first Nothophytophthora sp. genome.</title>
        <authorList>
            <person name="Studholme D.J."/>
            <person name="Sanfuentes E."/>
            <person name="Panda P."/>
            <person name="Hill R."/>
            <person name="Sambles C."/>
            <person name="Grant M."/>
            <person name="Williams N.M."/>
            <person name="Mcdougal R.L."/>
        </authorList>
    </citation>
    <scope>NUCLEOTIDE SEQUENCE [LARGE SCALE GENOMIC DNA]</scope>
    <source>
        <strain evidence="5">Chile7</strain>
    </source>
</reference>
<dbReference type="PRINTS" id="PR00449">
    <property type="entry name" value="RASTRNSFRMNG"/>
</dbReference>
<dbReference type="GO" id="GO:0005525">
    <property type="term" value="F:GTP binding"/>
    <property type="evidence" value="ECO:0007669"/>
    <property type="project" value="UniProtKB-KW"/>
</dbReference>
<feature type="region of interest" description="Disordered" evidence="4">
    <location>
        <begin position="106"/>
        <end position="136"/>
    </location>
</feature>
<dbReference type="InterPro" id="IPR005225">
    <property type="entry name" value="Small_GTP-bd"/>
</dbReference>
<dbReference type="SMART" id="SM00176">
    <property type="entry name" value="RAN"/>
    <property type="match status" value="1"/>
</dbReference>
<evidence type="ECO:0000256" key="1">
    <source>
        <dbReference type="ARBA" id="ARBA00022741"/>
    </source>
</evidence>
<dbReference type="AlphaFoldDB" id="A0A421G1J4"/>
<evidence type="ECO:0000313" key="6">
    <source>
        <dbReference type="Proteomes" id="UP000284657"/>
    </source>
</evidence>
<protein>
    <submittedName>
        <fullName evidence="5">Uncharacterized protein</fullName>
    </submittedName>
</protein>
<dbReference type="SMART" id="SM00175">
    <property type="entry name" value="RAB"/>
    <property type="match status" value="1"/>
</dbReference>
<dbReference type="FunFam" id="3.40.50.300:FF:001129">
    <property type="entry name" value="ras-related protein Rab-44 isoform X2"/>
    <property type="match status" value="1"/>
</dbReference>
<dbReference type="SUPFAM" id="SSF52540">
    <property type="entry name" value="P-loop containing nucleoside triphosphate hydrolases"/>
    <property type="match status" value="1"/>
</dbReference>
<dbReference type="PROSITE" id="PS51421">
    <property type="entry name" value="RAS"/>
    <property type="match status" value="1"/>
</dbReference>
<dbReference type="PROSITE" id="PS51420">
    <property type="entry name" value="RHO"/>
    <property type="match status" value="1"/>
</dbReference>
<dbReference type="PANTHER" id="PTHR47977">
    <property type="entry name" value="RAS-RELATED PROTEIN RAB"/>
    <property type="match status" value="1"/>
</dbReference>
<feature type="non-terminal residue" evidence="5">
    <location>
        <position position="1"/>
    </location>
</feature>
<dbReference type="InterPro" id="IPR050227">
    <property type="entry name" value="Rab"/>
</dbReference>
<dbReference type="Gene3D" id="3.40.50.300">
    <property type="entry name" value="P-loop containing nucleotide triphosphate hydrolases"/>
    <property type="match status" value="1"/>
</dbReference>